<gene>
    <name evidence="1" type="ORF">SAMN04487949_2989</name>
</gene>
<proteinExistence type="predicted"/>
<dbReference type="AlphaFoldDB" id="A0A1G9XGU7"/>
<dbReference type="Proteomes" id="UP000199451">
    <property type="component" value="Unassembled WGS sequence"/>
</dbReference>
<evidence type="ECO:0000313" key="2">
    <source>
        <dbReference type="Proteomes" id="UP000199451"/>
    </source>
</evidence>
<organism evidence="1 2">
    <name type="scientific">Halogranum gelatinilyticum</name>
    <dbReference type="NCBI Taxonomy" id="660521"/>
    <lineage>
        <taxon>Archaea</taxon>
        <taxon>Methanobacteriati</taxon>
        <taxon>Methanobacteriota</taxon>
        <taxon>Stenosarchaea group</taxon>
        <taxon>Halobacteria</taxon>
        <taxon>Halobacteriales</taxon>
        <taxon>Haloferacaceae</taxon>
    </lineage>
</organism>
<reference evidence="2" key="1">
    <citation type="submission" date="2016-10" db="EMBL/GenBank/DDBJ databases">
        <authorList>
            <person name="Varghese N."/>
            <person name="Submissions S."/>
        </authorList>
    </citation>
    <scope>NUCLEOTIDE SEQUENCE [LARGE SCALE GENOMIC DNA]</scope>
    <source>
        <strain evidence="2">CGMCC 1.10119</strain>
    </source>
</reference>
<protein>
    <submittedName>
        <fullName evidence="1">Uncharacterized protein</fullName>
    </submittedName>
</protein>
<evidence type="ECO:0000313" key="1">
    <source>
        <dbReference type="EMBL" id="SDM96039.1"/>
    </source>
</evidence>
<keyword evidence="2" id="KW-1185">Reference proteome</keyword>
<accession>A0A1G9XGU7</accession>
<dbReference type="RefSeq" id="WP_170830654.1">
    <property type="nucleotide sequence ID" value="NZ_FNHL01000004.1"/>
</dbReference>
<sequence length="48" mass="5373">MNDEQQSQQTIAAEYTEFTLGTKTISLISDPDNARAWLKSDVTVGLER</sequence>
<name>A0A1G9XGU7_9EURY</name>
<dbReference type="OrthoDB" id="229380at2157"/>
<dbReference type="EMBL" id="FNHL01000004">
    <property type="protein sequence ID" value="SDM96039.1"/>
    <property type="molecule type" value="Genomic_DNA"/>
</dbReference>